<keyword evidence="1" id="KW-0472">Membrane</keyword>
<feature type="transmembrane region" description="Helical" evidence="1">
    <location>
        <begin position="51"/>
        <end position="68"/>
    </location>
</feature>
<evidence type="ECO:0000313" key="3">
    <source>
        <dbReference type="Proteomes" id="UP001431313"/>
    </source>
</evidence>
<comment type="caution">
    <text evidence="2">The sequence shown here is derived from an EMBL/GenBank/DDBJ whole genome shotgun (WGS) entry which is preliminary data.</text>
</comment>
<evidence type="ECO:0000256" key="1">
    <source>
        <dbReference type="SAM" id="Phobius"/>
    </source>
</evidence>
<gene>
    <name evidence="2" type="ORF">NX801_05000</name>
</gene>
<evidence type="ECO:0000313" key="2">
    <source>
        <dbReference type="EMBL" id="MCS0635025.1"/>
    </source>
</evidence>
<feature type="transmembrane region" description="Helical" evidence="1">
    <location>
        <begin position="137"/>
        <end position="156"/>
    </location>
</feature>
<organism evidence="2 3">
    <name type="scientific">Streptomyces pyxinae</name>
    <dbReference type="NCBI Taxonomy" id="2970734"/>
    <lineage>
        <taxon>Bacteria</taxon>
        <taxon>Bacillati</taxon>
        <taxon>Actinomycetota</taxon>
        <taxon>Actinomycetes</taxon>
        <taxon>Kitasatosporales</taxon>
        <taxon>Streptomycetaceae</taxon>
        <taxon>Streptomyces</taxon>
    </lineage>
</organism>
<keyword evidence="1" id="KW-0812">Transmembrane</keyword>
<proteinExistence type="predicted"/>
<name>A0ABT2CCI4_9ACTN</name>
<feature type="transmembrane region" description="Helical" evidence="1">
    <location>
        <begin position="75"/>
        <end position="95"/>
    </location>
</feature>
<feature type="transmembrane region" description="Helical" evidence="1">
    <location>
        <begin position="23"/>
        <end position="45"/>
    </location>
</feature>
<reference evidence="2" key="1">
    <citation type="submission" date="2022-08" db="EMBL/GenBank/DDBJ databases">
        <authorList>
            <person name="Somphong A."/>
            <person name="Phongsopitanun W."/>
        </authorList>
    </citation>
    <scope>NUCLEOTIDE SEQUENCE</scope>
    <source>
        <strain evidence="2">LP05-1</strain>
    </source>
</reference>
<accession>A0ABT2CCI4</accession>
<dbReference type="Proteomes" id="UP001431313">
    <property type="component" value="Unassembled WGS sequence"/>
</dbReference>
<keyword evidence="3" id="KW-1185">Reference proteome</keyword>
<protein>
    <recommendedName>
        <fullName evidence="4">Integral membrane protein</fullName>
    </recommendedName>
</protein>
<feature type="transmembrane region" description="Helical" evidence="1">
    <location>
        <begin position="162"/>
        <end position="182"/>
    </location>
</feature>
<dbReference type="RefSeq" id="WP_258785714.1">
    <property type="nucleotide sequence ID" value="NZ_JANUGQ010000003.1"/>
</dbReference>
<evidence type="ECO:0008006" key="4">
    <source>
        <dbReference type="Google" id="ProtNLM"/>
    </source>
</evidence>
<dbReference type="EMBL" id="JANUGQ010000003">
    <property type="protein sequence ID" value="MCS0635025.1"/>
    <property type="molecule type" value="Genomic_DNA"/>
</dbReference>
<feature type="transmembrane region" description="Helical" evidence="1">
    <location>
        <begin position="101"/>
        <end position="125"/>
    </location>
</feature>
<keyword evidence="1" id="KW-1133">Transmembrane helix</keyword>
<sequence length="197" mass="20036">MSTRVTAGSAVRRLLRQDRADTWAVRLLPRIVFGLAAGYTVWLLASQGLPQFVAVCAVAGLTLIGWSLRRRGQLLLALCATAVTAAVTGYLAAVADIARGAGAGALSGQAVFGYWALAGMALLGAWMVRDHPGRRGVTVLAADVVLVITSGVGTVVPGASVLLGFAGVVAVLLARGGGLAAARRRLRRGGKPPVGSG</sequence>